<feature type="region of interest" description="Disordered" evidence="1">
    <location>
        <begin position="54"/>
        <end position="73"/>
    </location>
</feature>
<dbReference type="InterPro" id="IPR039448">
    <property type="entry name" value="Beta_helix"/>
</dbReference>
<sequence length="533" mass="58306">MLRSRNSVRRAERWFLLSGDRPASLWECKATADVGLRPVFYLQSGNFHDYREDHQSTDRQTRSWPGAAVPGASAADVGPPPLCKACQGKSSHRRQCPGLKKEMKCGFRCSRKMKQHLRMFCHCEQKLWGQAKARPATLPIATSSSTLNPEDTAANQLRLFDSFSGEVRSLLCTMPDQLRAEIMTRLQDIRKLAQVFKHTELGRVPLCCPDSISLQMASLISLMSSDPCEVQISALSDGNTICIDNTFGKRLVLKPGLGEAAEHQRLTLEQFQSATWATASQQAAQTEEDWKAELVASFFCEETQGFLSFPEFATTAQSLLDTKSPMFASLGFARKDAVKTEARAVWQRILLQDRWHQRTSRGQGSGFLMCNAQVQLENIHIHGTTQGERALVIADDASVILRGCRVSGRGNGVYLTNKASLEMTSTFVCDCGSSGVVVANTLGTCHMEDCRISGNANVGIVLGGPNVTGESCVIQETASTENKTHGISLFGRASAKWCGSGREACDLLSGNGLSDIKEEDGSCLVLPRDQAIN</sequence>
<gene>
    <name evidence="3" type="ORF">EVOR1521_LOCUS28271</name>
</gene>
<dbReference type="Proteomes" id="UP001178507">
    <property type="component" value="Unassembled WGS sequence"/>
</dbReference>
<organism evidence="3 4">
    <name type="scientific">Effrenium voratum</name>
    <dbReference type="NCBI Taxonomy" id="2562239"/>
    <lineage>
        <taxon>Eukaryota</taxon>
        <taxon>Sar</taxon>
        <taxon>Alveolata</taxon>
        <taxon>Dinophyceae</taxon>
        <taxon>Suessiales</taxon>
        <taxon>Symbiodiniaceae</taxon>
        <taxon>Effrenium</taxon>
    </lineage>
</organism>
<evidence type="ECO:0000313" key="4">
    <source>
        <dbReference type="Proteomes" id="UP001178507"/>
    </source>
</evidence>
<accession>A0AA36JHF6</accession>
<dbReference type="Gene3D" id="2.160.20.10">
    <property type="entry name" value="Single-stranded right-handed beta-helix, Pectin lyase-like"/>
    <property type="match status" value="1"/>
</dbReference>
<name>A0AA36JHF6_9DINO</name>
<dbReference type="Pfam" id="PF13229">
    <property type="entry name" value="Beta_helix"/>
    <property type="match status" value="1"/>
</dbReference>
<keyword evidence="4" id="KW-1185">Reference proteome</keyword>
<proteinExistence type="predicted"/>
<reference evidence="3" key="1">
    <citation type="submission" date="2023-08" db="EMBL/GenBank/DDBJ databases">
        <authorList>
            <person name="Chen Y."/>
            <person name="Shah S."/>
            <person name="Dougan E. K."/>
            <person name="Thang M."/>
            <person name="Chan C."/>
        </authorList>
    </citation>
    <scope>NUCLEOTIDE SEQUENCE</scope>
</reference>
<comment type="caution">
    <text evidence="3">The sequence shown here is derived from an EMBL/GenBank/DDBJ whole genome shotgun (WGS) entry which is preliminary data.</text>
</comment>
<evidence type="ECO:0000256" key="1">
    <source>
        <dbReference type="SAM" id="MobiDB-lite"/>
    </source>
</evidence>
<dbReference type="InterPro" id="IPR012334">
    <property type="entry name" value="Pectin_lyas_fold"/>
</dbReference>
<evidence type="ECO:0000259" key="2">
    <source>
        <dbReference type="Pfam" id="PF13229"/>
    </source>
</evidence>
<feature type="domain" description="Right handed beta helix" evidence="2">
    <location>
        <begin position="363"/>
        <end position="466"/>
    </location>
</feature>
<evidence type="ECO:0000313" key="3">
    <source>
        <dbReference type="EMBL" id="CAJ1406270.1"/>
    </source>
</evidence>
<dbReference type="InterPro" id="IPR011050">
    <property type="entry name" value="Pectin_lyase_fold/virulence"/>
</dbReference>
<dbReference type="AlphaFoldDB" id="A0AA36JHF6"/>
<dbReference type="EMBL" id="CAUJNA010003621">
    <property type="protein sequence ID" value="CAJ1406270.1"/>
    <property type="molecule type" value="Genomic_DNA"/>
</dbReference>
<protein>
    <recommendedName>
        <fullName evidence="2">Right handed beta helix domain-containing protein</fullName>
    </recommendedName>
</protein>
<dbReference type="SUPFAM" id="SSF51126">
    <property type="entry name" value="Pectin lyase-like"/>
    <property type="match status" value="1"/>
</dbReference>